<comment type="caution">
    <text evidence="1">The sequence shown here is derived from an EMBL/GenBank/DDBJ whole genome shotgun (WGS) entry which is preliminary data.</text>
</comment>
<gene>
    <name evidence="1" type="ORF">LIQ10_15610</name>
</gene>
<evidence type="ECO:0000313" key="2">
    <source>
        <dbReference type="Proteomes" id="UP001297422"/>
    </source>
</evidence>
<protein>
    <submittedName>
        <fullName evidence="1">Uncharacterized protein</fullName>
    </submittedName>
</protein>
<sequence>MEIIVHYPEDNQNLNTLGEQIATLHGEFIYSYLNRLDLSTEEKVAIIEGIEKMIK</sequence>
<proteinExistence type="predicted"/>
<dbReference type="AlphaFoldDB" id="A0AAJ1B1H1"/>
<reference evidence="1" key="1">
    <citation type="submission" date="2021-10" db="EMBL/GenBank/DDBJ databases">
        <title>Collection of gut derived symbiotic bacterial strains cultured from healthy donors.</title>
        <authorList>
            <person name="Lin H."/>
            <person name="Littmann E."/>
            <person name="Claire K."/>
            <person name="Pamer E."/>
        </authorList>
    </citation>
    <scope>NUCLEOTIDE SEQUENCE</scope>
    <source>
        <strain evidence="1">MSK.23.4</strain>
    </source>
</reference>
<dbReference type="RefSeq" id="WP_173879926.1">
    <property type="nucleotide sequence ID" value="NZ_JAAIMT010000037.1"/>
</dbReference>
<organism evidence="1 2">
    <name type="scientific">Mediterraneibacter gnavus</name>
    <name type="common">Ruminococcus gnavus</name>
    <dbReference type="NCBI Taxonomy" id="33038"/>
    <lineage>
        <taxon>Bacteria</taxon>
        <taxon>Bacillati</taxon>
        <taxon>Bacillota</taxon>
        <taxon>Clostridia</taxon>
        <taxon>Lachnospirales</taxon>
        <taxon>Lachnospiraceae</taxon>
        <taxon>Mediterraneibacter</taxon>
    </lineage>
</organism>
<accession>A0AAJ1B1H1</accession>
<name>A0AAJ1B1H1_MEDGN</name>
<dbReference type="Proteomes" id="UP001297422">
    <property type="component" value="Unassembled WGS sequence"/>
</dbReference>
<evidence type="ECO:0000313" key="1">
    <source>
        <dbReference type="EMBL" id="MCB5495143.1"/>
    </source>
</evidence>
<dbReference type="EMBL" id="JAJBNC010000032">
    <property type="protein sequence ID" value="MCB5495143.1"/>
    <property type="molecule type" value="Genomic_DNA"/>
</dbReference>